<gene>
    <name evidence="3" type="primary">bhlha9</name>
</gene>
<dbReference type="Gene3D" id="4.10.280.10">
    <property type="entry name" value="Helix-loop-helix DNA-binding domain"/>
    <property type="match status" value="1"/>
</dbReference>
<dbReference type="SUPFAM" id="SSF47459">
    <property type="entry name" value="HLH, helix-loop-helix DNA-binding domain"/>
    <property type="match status" value="1"/>
</dbReference>
<dbReference type="GO" id="GO:0000981">
    <property type="term" value="F:DNA-binding transcription factor activity, RNA polymerase II-specific"/>
    <property type="evidence" value="ECO:0007669"/>
    <property type="project" value="TreeGrafter"/>
</dbReference>
<dbReference type="GO" id="GO:0000977">
    <property type="term" value="F:RNA polymerase II transcription regulatory region sequence-specific DNA binding"/>
    <property type="evidence" value="ECO:0007669"/>
    <property type="project" value="TreeGrafter"/>
</dbReference>
<dbReference type="GeneTree" id="ENSGT00390000002453"/>
<evidence type="ECO:0000259" key="2">
    <source>
        <dbReference type="PROSITE" id="PS50888"/>
    </source>
</evidence>
<accession>A0AAY5EL26</accession>
<dbReference type="Pfam" id="PF00010">
    <property type="entry name" value="HLH"/>
    <property type="match status" value="1"/>
</dbReference>
<dbReference type="SMART" id="SM00353">
    <property type="entry name" value="HLH"/>
    <property type="match status" value="1"/>
</dbReference>
<protein>
    <recommendedName>
        <fullName evidence="2">BHLH domain-containing protein</fullName>
    </recommendedName>
</protein>
<dbReference type="PANTHER" id="PTHR23349:SF10">
    <property type="entry name" value="CLASS A BASIC HELIX-LOOP-HELIX PROTEIN 9"/>
    <property type="match status" value="1"/>
</dbReference>
<feature type="compositionally biased region" description="Low complexity" evidence="1">
    <location>
        <begin position="1"/>
        <end position="11"/>
    </location>
</feature>
<organism evidence="3 4">
    <name type="scientific">Electrophorus electricus</name>
    <name type="common">Electric eel</name>
    <name type="synonym">Gymnotus electricus</name>
    <dbReference type="NCBI Taxonomy" id="8005"/>
    <lineage>
        <taxon>Eukaryota</taxon>
        <taxon>Metazoa</taxon>
        <taxon>Chordata</taxon>
        <taxon>Craniata</taxon>
        <taxon>Vertebrata</taxon>
        <taxon>Euteleostomi</taxon>
        <taxon>Actinopterygii</taxon>
        <taxon>Neopterygii</taxon>
        <taxon>Teleostei</taxon>
        <taxon>Ostariophysi</taxon>
        <taxon>Gymnotiformes</taxon>
        <taxon>Gymnotoidei</taxon>
        <taxon>Gymnotidae</taxon>
        <taxon>Electrophorus</taxon>
    </lineage>
</organism>
<dbReference type="CDD" id="cd18912">
    <property type="entry name" value="bHLH_TS_bHLHa9"/>
    <property type="match status" value="1"/>
</dbReference>
<feature type="compositionally biased region" description="Basic residues" evidence="1">
    <location>
        <begin position="43"/>
        <end position="55"/>
    </location>
</feature>
<keyword evidence="4" id="KW-1185">Reference proteome</keyword>
<dbReference type="InterPro" id="IPR036638">
    <property type="entry name" value="HLH_DNA-bd_sf"/>
</dbReference>
<reference evidence="3" key="3">
    <citation type="submission" date="2025-09" db="UniProtKB">
        <authorList>
            <consortium name="Ensembl"/>
        </authorList>
    </citation>
    <scope>IDENTIFICATION</scope>
</reference>
<evidence type="ECO:0000313" key="3">
    <source>
        <dbReference type="Ensembl" id="ENSEEEP00000057616.1"/>
    </source>
</evidence>
<dbReference type="InterPro" id="IPR011598">
    <property type="entry name" value="bHLH_dom"/>
</dbReference>
<dbReference type="InterPro" id="IPR050283">
    <property type="entry name" value="E-box_TF_Regulators"/>
</dbReference>
<dbReference type="GO" id="GO:0046983">
    <property type="term" value="F:protein dimerization activity"/>
    <property type="evidence" value="ECO:0007669"/>
    <property type="project" value="InterPro"/>
</dbReference>
<reference evidence="3 4" key="1">
    <citation type="submission" date="2020-05" db="EMBL/GenBank/DDBJ databases">
        <title>Electrophorus electricus (electric eel) genome, fEleEle1, primary haplotype.</title>
        <authorList>
            <person name="Myers G."/>
            <person name="Meyer A."/>
            <person name="Fedrigo O."/>
            <person name="Formenti G."/>
            <person name="Rhie A."/>
            <person name="Tracey A."/>
            <person name="Sims Y."/>
            <person name="Jarvis E.D."/>
        </authorList>
    </citation>
    <scope>NUCLEOTIDE SEQUENCE [LARGE SCALE GENOMIC DNA]</scope>
</reference>
<reference evidence="3" key="2">
    <citation type="submission" date="2025-08" db="UniProtKB">
        <authorList>
            <consortium name="Ensembl"/>
        </authorList>
    </citation>
    <scope>IDENTIFICATION</scope>
</reference>
<dbReference type="Proteomes" id="UP000314983">
    <property type="component" value="Chromosome 17"/>
</dbReference>
<dbReference type="AlphaFoldDB" id="A0AAY5EL26"/>
<dbReference type="GO" id="GO:0032502">
    <property type="term" value="P:developmental process"/>
    <property type="evidence" value="ECO:0007669"/>
    <property type="project" value="TreeGrafter"/>
</dbReference>
<feature type="domain" description="BHLH" evidence="2">
    <location>
        <begin position="53"/>
        <end position="105"/>
    </location>
</feature>
<proteinExistence type="predicted"/>
<feature type="region of interest" description="Disordered" evidence="1">
    <location>
        <begin position="1"/>
        <end position="59"/>
    </location>
</feature>
<dbReference type="PANTHER" id="PTHR23349">
    <property type="entry name" value="BASIC HELIX-LOOP-HELIX TRANSCRIPTION FACTOR, TWIST"/>
    <property type="match status" value="1"/>
</dbReference>
<name>A0AAY5EL26_ELEEL</name>
<dbReference type="Ensembl" id="ENSEEET00000059651.1">
    <property type="protein sequence ID" value="ENSEEEP00000057616.1"/>
    <property type="gene ID" value="ENSEEEG00000026329.1"/>
</dbReference>
<evidence type="ECO:0000313" key="4">
    <source>
        <dbReference type="Proteomes" id="UP000314983"/>
    </source>
</evidence>
<evidence type="ECO:0000256" key="1">
    <source>
        <dbReference type="SAM" id="MobiDB-lite"/>
    </source>
</evidence>
<sequence>MASRGSFTGSEFSEEELEVSVRAGADDSGSGGSLSEGEEGQARKRSRPTRSKARRMAANVRERKRILDYNQAFNALRVALHHDLSGKRLSKIATLQRAISRISTLSVFLRNNPPAASNNDCSHRECHGQAGGLRPDAAQAAPGHLEPQGHAAWRLPLGNQMQSPLIMYRPLAEQQAYIDSLRHAGPVCPPSPHYSCYSPEAQLYPAGGPCGSPPSDTASPTRYGRLGEGLGCQPGFWGPCAQGHADGYWESPYLQDPGPHAWATTLYCMMNCKY</sequence>
<dbReference type="PROSITE" id="PS50888">
    <property type="entry name" value="BHLH"/>
    <property type="match status" value="1"/>
</dbReference>
<feature type="region of interest" description="Disordered" evidence="1">
    <location>
        <begin position="116"/>
        <end position="144"/>
    </location>
</feature>